<organism evidence="1">
    <name type="scientific">marine sediment metagenome</name>
    <dbReference type="NCBI Taxonomy" id="412755"/>
    <lineage>
        <taxon>unclassified sequences</taxon>
        <taxon>metagenomes</taxon>
        <taxon>ecological metagenomes</taxon>
    </lineage>
</organism>
<sequence>MVAAGKLLKAQEPPCVPPARLRNYLDVLRDNDNTKMMEKHAKYLGLPVQSIVQMCATYDTGLAALAFPMYNEDRQTTGVRYRRRDSTKFSFKGGREGVFISVWFVPSRLTIVTEGPTDAAAVIATGLINVVGKPSCTGGDRIIGRLLKDNPDTPVIMVADPDEPGKAGGLNLANSLPNFCAVICPPKDIRDVVTRAELTNAVGNDILDVASGREKDGWQLYYVNKPHKKFLLDRTIQELKQ</sequence>
<name>A0A0F8XYV1_9ZZZZ</name>
<dbReference type="AlphaFoldDB" id="A0A0F8XYV1"/>
<gene>
    <name evidence="1" type="ORF">LCGC14_2963960</name>
</gene>
<dbReference type="EMBL" id="LAZR01060074">
    <property type="protein sequence ID" value="KKK66450.1"/>
    <property type="molecule type" value="Genomic_DNA"/>
</dbReference>
<proteinExistence type="predicted"/>
<protein>
    <recommendedName>
        <fullName evidence="2">Toprim domain-containing protein</fullName>
    </recommendedName>
</protein>
<accession>A0A0F8XYV1</accession>
<dbReference type="Gene3D" id="3.40.1360.10">
    <property type="match status" value="1"/>
</dbReference>
<dbReference type="CDD" id="cd01029">
    <property type="entry name" value="TOPRIM_primases"/>
    <property type="match status" value="1"/>
</dbReference>
<evidence type="ECO:0008006" key="2">
    <source>
        <dbReference type="Google" id="ProtNLM"/>
    </source>
</evidence>
<reference evidence="1" key="1">
    <citation type="journal article" date="2015" name="Nature">
        <title>Complex archaea that bridge the gap between prokaryotes and eukaryotes.</title>
        <authorList>
            <person name="Spang A."/>
            <person name="Saw J.H."/>
            <person name="Jorgensen S.L."/>
            <person name="Zaremba-Niedzwiedzka K."/>
            <person name="Martijn J."/>
            <person name="Lind A.E."/>
            <person name="van Eijk R."/>
            <person name="Schleper C."/>
            <person name="Guy L."/>
            <person name="Ettema T.J."/>
        </authorList>
    </citation>
    <scope>NUCLEOTIDE SEQUENCE</scope>
</reference>
<comment type="caution">
    <text evidence="1">The sequence shown here is derived from an EMBL/GenBank/DDBJ whole genome shotgun (WGS) entry which is preliminary data.</text>
</comment>
<dbReference type="InterPro" id="IPR034154">
    <property type="entry name" value="TOPRIM_DnaG/twinkle"/>
</dbReference>
<evidence type="ECO:0000313" key="1">
    <source>
        <dbReference type="EMBL" id="KKK66450.1"/>
    </source>
</evidence>
<dbReference type="SUPFAM" id="SSF56731">
    <property type="entry name" value="DNA primase core"/>
    <property type="match status" value="1"/>
</dbReference>